<evidence type="ECO:0000256" key="4">
    <source>
        <dbReference type="RuleBase" id="RU000722"/>
    </source>
</evidence>
<organism evidence="6 7">
    <name type="scientific">Stentor coeruleus</name>
    <dbReference type="NCBI Taxonomy" id="5963"/>
    <lineage>
        <taxon>Eukaryota</taxon>
        <taxon>Sar</taxon>
        <taxon>Alveolata</taxon>
        <taxon>Ciliophora</taxon>
        <taxon>Postciliodesmatophora</taxon>
        <taxon>Heterotrichea</taxon>
        <taxon>Heterotrichida</taxon>
        <taxon>Stentoridae</taxon>
        <taxon>Stentor</taxon>
    </lineage>
</organism>
<dbReference type="Gene3D" id="1.10.1200.10">
    <property type="entry name" value="ACP-like"/>
    <property type="match status" value="1"/>
</dbReference>
<dbReference type="GO" id="GO:0000036">
    <property type="term" value="F:acyl carrier activity"/>
    <property type="evidence" value="ECO:0007669"/>
    <property type="project" value="TreeGrafter"/>
</dbReference>
<dbReference type="OrthoDB" id="448946at2759"/>
<keyword evidence="2 4" id="KW-0596">Phosphopantetheine</keyword>
<dbReference type="GO" id="GO:0000035">
    <property type="term" value="F:acyl binding"/>
    <property type="evidence" value="ECO:0007669"/>
    <property type="project" value="TreeGrafter"/>
</dbReference>
<evidence type="ECO:0000256" key="3">
    <source>
        <dbReference type="ARBA" id="ARBA00022553"/>
    </source>
</evidence>
<keyword evidence="4" id="KW-0443">Lipid metabolism</keyword>
<proteinExistence type="inferred from homology"/>
<dbReference type="EMBL" id="MPUH01001811">
    <property type="protein sequence ID" value="OMJ66132.1"/>
    <property type="molecule type" value="Genomic_DNA"/>
</dbReference>
<dbReference type="PANTHER" id="PTHR20863">
    <property type="entry name" value="ACYL CARRIER PROTEIN"/>
    <property type="match status" value="1"/>
</dbReference>
<gene>
    <name evidence="6" type="ORF">SteCoe_37135</name>
</gene>
<dbReference type="InterPro" id="IPR003231">
    <property type="entry name" value="ACP"/>
</dbReference>
<evidence type="ECO:0000259" key="5">
    <source>
        <dbReference type="PROSITE" id="PS50075"/>
    </source>
</evidence>
<dbReference type="SUPFAM" id="SSF47336">
    <property type="entry name" value="ACP-like"/>
    <property type="match status" value="1"/>
</dbReference>
<dbReference type="Pfam" id="PF00550">
    <property type="entry name" value="PP-binding"/>
    <property type="match status" value="1"/>
</dbReference>
<protein>
    <recommendedName>
        <fullName evidence="4">Acyl carrier protein</fullName>
    </recommendedName>
</protein>
<accession>A0A1R2ANN4</accession>
<keyword evidence="4" id="KW-0276">Fatty acid metabolism</keyword>
<keyword evidence="7" id="KW-1185">Reference proteome</keyword>
<dbReference type="AlphaFoldDB" id="A0A1R2ANN4"/>
<dbReference type="InterPro" id="IPR009081">
    <property type="entry name" value="PP-bd_ACP"/>
</dbReference>
<reference evidence="6 7" key="1">
    <citation type="submission" date="2016-11" db="EMBL/GenBank/DDBJ databases">
        <title>The macronuclear genome of Stentor coeruleus: a giant cell with tiny introns.</title>
        <authorList>
            <person name="Slabodnick M."/>
            <person name="Ruby J.G."/>
            <person name="Reiff S.B."/>
            <person name="Swart E.C."/>
            <person name="Gosai S."/>
            <person name="Prabakaran S."/>
            <person name="Witkowska E."/>
            <person name="Larue G.E."/>
            <person name="Fisher S."/>
            <person name="Freeman R.M."/>
            <person name="Gunawardena J."/>
            <person name="Chu W."/>
            <person name="Stover N.A."/>
            <person name="Gregory B.D."/>
            <person name="Nowacki M."/>
            <person name="Derisi J."/>
            <person name="Roy S.W."/>
            <person name="Marshall W.F."/>
            <person name="Sood P."/>
        </authorList>
    </citation>
    <scope>NUCLEOTIDE SEQUENCE [LARGE SCALE GENOMIC DNA]</scope>
    <source>
        <strain evidence="6">WM001</strain>
    </source>
</reference>
<dbReference type="InterPro" id="IPR036736">
    <property type="entry name" value="ACP-like_sf"/>
</dbReference>
<comment type="caution">
    <text evidence="6">The sequence shown here is derived from an EMBL/GenBank/DDBJ whole genome shotgun (WGS) entry which is preliminary data.</text>
</comment>
<name>A0A1R2ANN4_9CILI</name>
<comment type="function">
    <text evidence="4">Carrier of the growing fatty acid chain in fatty acid biosynthesis.</text>
</comment>
<keyword evidence="3" id="KW-0597">Phosphoprotein</keyword>
<comment type="similarity">
    <text evidence="1">Belongs to the acyl carrier protein (ACP) family.</text>
</comment>
<keyword evidence="4" id="KW-0275">Fatty acid biosynthesis</keyword>
<keyword evidence="4" id="KW-0444">Lipid biosynthesis</keyword>
<dbReference type="Proteomes" id="UP000187209">
    <property type="component" value="Unassembled WGS sequence"/>
</dbReference>
<dbReference type="PROSITE" id="PS50075">
    <property type="entry name" value="CARRIER"/>
    <property type="match status" value="1"/>
</dbReference>
<evidence type="ECO:0000256" key="1">
    <source>
        <dbReference type="ARBA" id="ARBA00010930"/>
    </source>
</evidence>
<evidence type="ECO:0000256" key="2">
    <source>
        <dbReference type="ARBA" id="ARBA00022450"/>
    </source>
</evidence>
<feature type="domain" description="Carrier" evidence="5">
    <location>
        <begin position="24"/>
        <end position="101"/>
    </location>
</feature>
<evidence type="ECO:0000313" key="7">
    <source>
        <dbReference type="Proteomes" id="UP000187209"/>
    </source>
</evidence>
<sequence>MWKAGNFLFRSKSIYRFPIRLFAGSQDTVEGSILEQLRGVEGVNVSKLSSKCTFKEIGLDSLAQIEMYSSLEDKFKITLSDEDTDGVKSVPDLVKIILSKL</sequence>
<dbReference type="PANTHER" id="PTHR20863:SF76">
    <property type="entry name" value="CARRIER DOMAIN-CONTAINING PROTEIN"/>
    <property type="match status" value="1"/>
</dbReference>
<evidence type="ECO:0000313" key="6">
    <source>
        <dbReference type="EMBL" id="OMJ66132.1"/>
    </source>
</evidence>